<protein>
    <submittedName>
        <fullName evidence="1">Uncharacterized protein</fullName>
    </submittedName>
</protein>
<name>A0ACC2PDW1_9HYME</name>
<proteinExistence type="predicted"/>
<evidence type="ECO:0000313" key="2">
    <source>
        <dbReference type="Proteomes" id="UP001239111"/>
    </source>
</evidence>
<comment type="caution">
    <text evidence="1">The sequence shown here is derived from an EMBL/GenBank/DDBJ whole genome shotgun (WGS) entry which is preliminary data.</text>
</comment>
<gene>
    <name evidence="1" type="ORF">QAD02_017443</name>
</gene>
<organism evidence="1 2">
    <name type="scientific">Eretmocerus hayati</name>
    <dbReference type="NCBI Taxonomy" id="131215"/>
    <lineage>
        <taxon>Eukaryota</taxon>
        <taxon>Metazoa</taxon>
        <taxon>Ecdysozoa</taxon>
        <taxon>Arthropoda</taxon>
        <taxon>Hexapoda</taxon>
        <taxon>Insecta</taxon>
        <taxon>Pterygota</taxon>
        <taxon>Neoptera</taxon>
        <taxon>Endopterygota</taxon>
        <taxon>Hymenoptera</taxon>
        <taxon>Apocrita</taxon>
        <taxon>Proctotrupomorpha</taxon>
        <taxon>Chalcidoidea</taxon>
        <taxon>Aphelinidae</taxon>
        <taxon>Aphelininae</taxon>
        <taxon>Eretmocerus</taxon>
    </lineage>
</organism>
<reference evidence="1" key="1">
    <citation type="submission" date="2023-04" db="EMBL/GenBank/DDBJ databases">
        <title>A chromosome-level genome assembly of the parasitoid wasp Eretmocerus hayati.</title>
        <authorList>
            <person name="Zhong Y."/>
            <person name="Liu S."/>
            <person name="Liu Y."/>
        </authorList>
    </citation>
    <scope>NUCLEOTIDE SEQUENCE</scope>
    <source>
        <strain evidence="1">ZJU_SS_LIU_2023</strain>
    </source>
</reference>
<keyword evidence="2" id="KW-1185">Reference proteome</keyword>
<accession>A0ACC2PDW1</accession>
<dbReference type="EMBL" id="CM056741">
    <property type="protein sequence ID" value="KAJ8681651.1"/>
    <property type="molecule type" value="Genomic_DNA"/>
</dbReference>
<dbReference type="Proteomes" id="UP001239111">
    <property type="component" value="Chromosome 1"/>
</dbReference>
<sequence length="173" mass="20001">MVTAPLRATNSDYGVSMLENKDGDSADEREVETDRLDNEDDDMSGAQERKKEKKNRNWRMDYAPCEPVLWSQDAVKAEWPGRVVTRSRKRLTVQPFGLPPPSILVKNNKEIRKWESTAALDVYRGVKKEKQADLLQAFVEAELFYKNSGSTRYYGEFKDAVRCLKKHQESPER</sequence>
<evidence type="ECO:0000313" key="1">
    <source>
        <dbReference type="EMBL" id="KAJ8681651.1"/>
    </source>
</evidence>